<proteinExistence type="predicted"/>
<dbReference type="Proteomes" id="UP000250675">
    <property type="component" value="Unassembled WGS sequence"/>
</dbReference>
<organism evidence="1 2">
    <name type="scientific">Klebsiella pneumoniae</name>
    <dbReference type="NCBI Taxonomy" id="573"/>
    <lineage>
        <taxon>Bacteria</taxon>
        <taxon>Pseudomonadati</taxon>
        <taxon>Pseudomonadota</taxon>
        <taxon>Gammaproteobacteria</taxon>
        <taxon>Enterobacterales</taxon>
        <taxon>Enterobacteriaceae</taxon>
        <taxon>Klebsiella/Raoultella group</taxon>
        <taxon>Klebsiella</taxon>
        <taxon>Klebsiella pneumoniae complex</taxon>
    </lineage>
</organism>
<dbReference type="EMBL" id="UASO01000006">
    <property type="protein sequence ID" value="SQC86450.1"/>
    <property type="molecule type" value="Genomic_DNA"/>
</dbReference>
<protein>
    <submittedName>
        <fullName evidence="1">Uncharacterized protein</fullName>
    </submittedName>
</protein>
<dbReference type="AlphaFoldDB" id="A0A2X3KG37"/>
<evidence type="ECO:0000313" key="2">
    <source>
        <dbReference type="Proteomes" id="UP000250675"/>
    </source>
</evidence>
<accession>A0A2X3KG37</accession>
<evidence type="ECO:0000313" key="1">
    <source>
        <dbReference type="EMBL" id="SQC86450.1"/>
    </source>
</evidence>
<name>A0A2X3KG37_KLEPN</name>
<sequence>MLKNYAFVKTSIHTVGMTLKSPPLASIPGISDASQACDKISARLRYGIIPRPEGVNRLNAILWLARMREAGIHGQSSATAHELGRLNVLLGQVSGVLKACWIYRDGRPRVHRL</sequence>
<gene>
    <name evidence="1" type="ORF">NCTC9645_04537</name>
</gene>
<reference evidence="1 2" key="1">
    <citation type="submission" date="2018-06" db="EMBL/GenBank/DDBJ databases">
        <authorList>
            <consortium name="Pathogen Informatics"/>
            <person name="Doyle S."/>
        </authorList>
    </citation>
    <scope>NUCLEOTIDE SEQUENCE [LARGE SCALE GENOMIC DNA]</scope>
    <source>
        <strain evidence="1 2">NCTC9645</strain>
    </source>
</reference>